<dbReference type="Pfam" id="PF00071">
    <property type="entry name" value="Ras"/>
    <property type="match status" value="1"/>
</dbReference>
<proteinExistence type="predicted"/>
<dbReference type="GO" id="GO:0003924">
    <property type="term" value="F:GTPase activity"/>
    <property type="evidence" value="ECO:0007669"/>
    <property type="project" value="InterPro"/>
</dbReference>
<name>A0A1X7VLB7_AMPQE</name>
<accession>A0A1X7VLB7</accession>
<gene>
    <name evidence="6" type="primary">100633415</name>
</gene>
<dbReference type="CDD" id="cd00154">
    <property type="entry name" value="Rab"/>
    <property type="match status" value="1"/>
</dbReference>
<dbReference type="STRING" id="400682.A0A1X7VLB7"/>
<protein>
    <submittedName>
        <fullName evidence="6">Uncharacterized protein</fullName>
    </submittedName>
</protein>
<dbReference type="EnsemblMetazoa" id="XM_003383512.3">
    <property type="protein sequence ID" value="XP_003383560.1"/>
    <property type="gene ID" value="LOC100633415"/>
</dbReference>
<dbReference type="AlphaFoldDB" id="A0A1X7VLB7"/>
<dbReference type="PROSITE" id="PS00675">
    <property type="entry name" value="SIGMA54_INTERACT_1"/>
    <property type="match status" value="1"/>
</dbReference>
<evidence type="ECO:0000256" key="5">
    <source>
        <dbReference type="SAM" id="MobiDB-lite"/>
    </source>
</evidence>
<keyword evidence="7" id="KW-1185">Reference proteome</keyword>
<keyword evidence="4" id="KW-0342">GTP-binding</keyword>
<evidence type="ECO:0000256" key="4">
    <source>
        <dbReference type="ARBA" id="ARBA00023134"/>
    </source>
</evidence>
<evidence type="ECO:0000313" key="7">
    <source>
        <dbReference type="Proteomes" id="UP000007879"/>
    </source>
</evidence>
<dbReference type="SMART" id="SM00173">
    <property type="entry name" value="RAS"/>
    <property type="match status" value="1"/>
</dbReference>
<dbReference type="Gene3D" id="3.40.50.300">
    <property type="entry name" value="P-loop containing nucleotide triphosphate hydrolases"/>
    <property type="match status" value="1"/>
</dbReference>
<keyword evidence="1" id="KW-0813">Transport</keyword>
<dbReference type="OrthoDB" id="9989112at2759"/>
<evidence type="ECO:0000256" key="1">
    <source>
        <dbReference type="ARBA" id="ARBA00022448"/>
    </source>
</evidence>
<dbReference type="NCBIfam" id="TIGR00231">
    <property type="entry name" value="small_GTP"/>
    <property type="match status" value="1"/>
</dbReference>
<dbReference type="GO" id="GO:0005525">
    <property type="term" value="F:GTP binding"/>
    <property type="evidence" value="ECO:0007669"/>
    <property type="project" value="UniProtKB-KW"/>
</dbReference>
<evidence type="ECO:0000313" key="6">
    <source>
        <dbReference type="EnsemblMetazoa" id="Aqu2.1.41181_001"/>
    </source>
</evidence>
<dbReference type="PROSITE" id="PS51419">
    <property type="entry name" value="RAB"/>
    <property type="match status" value="1"/>
</dbReference>
<dbReference type="InterPro" id="IPR050227">
    <property type="entry name" value="Rab"/>
</dbReference>
<dbReference type="SMART" id="SM00175">
    <property type="entry name" value="RAB"/>
    <property type="match status" value="1"/>
</dbReference>
<keyword evidence="3" id="KW-0653">Protein transport</keyword>
<dbReference type="PRINTS" id="PR00449">
    <property type="entry name" value="RASTRNSFRMNG"/>
</dbReference>
<dbReference type="SMART" id="SM00174">
    <property type="entry name" value="RHO"/>
    <property type="match status" value="1"/>
</dbReference>
<dbReference type="GO" id="GO:0015031">
    <property type="term" value="P:protein transport"/>
    <property type="evidence" value="ECO:0007669"/>
    <property type="project" value="UniProtKB-KW"/>
</dbReference>
<dbReference type="SMART" id="SM00176">
    <property type="entry name" value="RAN"/>
    <property type="match status" value="1"/>
</dbReference>
<dbReference type="InterPro" id="IPR001806">
    <property type="entry name" value="Small_GTPase"/>
</dbReference>
<dbReference type="InterPro" id="IPR025662">
    <property type="entry name" value="Sigma_54_int_dom_ATP-bd_1"/>
</dbReference>
<feature type="region of interest" description="Disordered" evidence="5">
    <location>
        <begin position="191"/>
        <end position="226"/>
    </location>
</feature>
<dbReference type="KEGG" id="aqu:100633415"/>
<sequence length="251" mass="28042">MATRSTSRDTGNKIKVILVGESGVGKTSIYKLYEYGTVSEVAWPPTLGVYTNVVNLVVGNTHQTVELEMADTGGSEQFRSIATQYYRNADIAFLVYDITDSNSVQHIEDWVEDIKEYSENNDIKIVLIGNKLDMVKARKIKQEDMSSYAKARDMFFIEMSAKNADHRRLVDDLIREVASFIMGQRIRSRSIVTAPNNPPDNSPPVPSSDHSHNPSATDLSASKPATEIIKLHENNGEDGKQKVEQKKCKLC</sequence>
<dbReference type="PROSITE" id="PS51420">
    <property type="entry name" value="RHO"/>
    <property type="match status" value="1"/>
</dbReference>
<dbReference type="EnsemblMetazoa" id="Aqu2.1.41181_001">
    <property type="protein sequence ID" value="Aqu2.1.41181_001"/>
    <property type="gene ID" value="Aqu2.1.41181"/>
</dbReference>
<dbReference type="Proteomes" id="UP000007879">
    <property type="component" value="Unassembled WGS sequence"/>
</dbReference>
<dbReference type="FunFam" id="3.40.50.300:FF:001447">
    <property type="entry name" value="Ras-related protein Rab-1B"/>
    <property type="match status" value="1"/>
</dbReference>
<dbReference type="InParanoid" id="A0A1X7VLB7"/>
<dbReference type="PANTHER" id="PTHR47977">
    <property type="entry name" value="RAS-RELATED PROTEIN RAB"/>
    <property type="match status" value="1"/>
</dbReference>
<evidence type="ECO:0000256" key="3">
    <source>
        <dbReference type="ARBA" id="ARBA00022927"/>
    </source>
</evidence>
<reference evidence="6" key="2">
    <citation type="submission" date="2017-05" db="UniProtKB">
        <authorList>
            <consortium name="EnsemblMetazoa"/>
        </authorList>
    </citation>
    <scope>IDENTIFICATION</scope>
</reference>
<dbReference type="eggNOG" id="KOG0095">
    <property type="taxonomic scope" value="Eukaryota"/>
</dbReference>
<reference evidence="7" key="1">
    <citation type="journal article" date="2010" name="Nature">
        <title>The Amphimedon queenslandica genome and the evolution of animal complexity.</title>
        <authorList>
            <person name="Srivastava M."/>
            <person name="Simakov O."/>
            <person name="Chapman J."/>
            <person name="Fahey B."/>
            <person name="Gauthier M.E."/>
            <person name="Mitros T."/>
            <person name="Richards G.S."/>
            <person name="Conaco C."/>
            <person name="Dacre M."/>
            <person name="Hellsten U."/>
            <person name="Larroux C."/>
            <person name="Putnam N.H."/>
            <person name="Stanke M."/>
            <person name="Adamska M."/>
            <person name="Darling A."/>
            <person name="Degnan S.M."/>
            <person name="Oakley T.H."/>
            <person name="Plachetzki D.C."/>
            <person name="Zhai Y."/>
            <person name="Adamski M."/>
            <person name="Calcino A."/>
            <person name="Cummins S.F."/>
            <person name="Goodstein D.M."/>
            <person name="Harris C."/>
            <person name="Jackson D.J."/>
            <person name="Leys S.P."/>
            <person name="Shu S."/>
            <person name="Woodcroft B.J."/>
            <person name="Vervoort M."/>
            <person name="Kosik K.S."/>
            <person name="Manning G."/>
            <person name="Degnan B.M."/>
            <person name="Rokhsar D.S."/>
        </authorList>
    </citation>
    <scope>NUCLEOTIDE SEQUENCE [LARGE SCALE GENOMIC DNA]</scope>
</reference>
<evidence type="ECO:0000256" key="2">
    <source>
        <dbReference type="ARBA" id="ARBA00022741"/>
    </source>
</evidence>
<dbReference type="InterPro" id="IPR005225">
    <property type="entry name" value="Small_GTP-bd"/>
</dbReference>
<organism evidence="6">
    <name type="scientific">Amphimedon queenslandica</name>
    <name type="common">Sponge</name>
    <dbReference type="NCBI Taxonomy" id="400682"/>
    <lineage>
        <taxon>Eukaryota</taxon>
        <taxon>Metazoa</taxon>
        <taxon>Porifera</taxon>
        <taxon>Demospongiae</taxon>
        <taxon>Heteroscleromorpha</taxon>
        <taxon>Haplosclerida</taxon>
        <taxon>Niphatidae</taxon>
        <taxon>Amphimedon</taxon>
    </lineage>
</organism>
<dbReference type="SUPFAM" id="SSF52540">
    <property type="entry name" value="P-loop containing nucleoside triphosphate hydrolases"/>
    <property type="match status" value="1"/>
</dbReference>
<dbReference type="PROSITE" id="PS51421">
    <property type="entry name" value="RAS"/>
    <property type="match status" value="1"/>
</dbReference>
<keyword evidence="2" id="KW-0547">Nucleotide-binding</keyword>
<feature type="compositionally biased region" description="Pro residues" evidence="5">
    <location>
        <begin position="196"/>
        <end position="206"/>
    </location>
</feature>
<dbReference type="InterPro" id="IPR027417">
    <property type="entry name" value="P-loop_NTPase"/>
</dbReference>